<keyword evidence="5" id="KW-0325">Glycoprotein</keyword>
<dbReference type="PROSITE" id="PS00653">
    <property type="entry name" value="GLYCOSYL_HYDROL_F1_2"/>
    <property type="match status" value="1"/>
</dbReference>
<keyword evidence="6 8" id="KW-0326">Glycosidase</keyword>
<evidence type="ECO:0000313" key="11">
    <source>
        <dbReference type="EMBL" id="KAK6190103.1"/>
    </source>
</evidence>
<dbReference type="Pfam" id="PF00232">
    <property type="entry name" value="Glyco_hydro_1"/>
    <property type="match status" value="4"/>
</dbReference>
<dbReference type="InterPro" id="IPR018120">
    <property type="entry name" value="Glyco_hydro_1_AS"/>
</dbReference>
<proteinExistence type="inferred from homology"/>
<keyword evidence="12" id="KW-1185">Reference proteome</keyword>
<feature type="compositionally biased region" description="Low complexity" evidence="9">
    <location>
        <begin position="1914"/>
        <end position="1924"/>
    </location>
</feature>
<organism evidence="11 12">
    <name type="scientific">Patella caerulea</name>
    <name type="common">Rayed Mediterranean limpet</name>
    <dbReference type="NCBI Taxonomy" id="87958"/>
    <lineage>
        <taxon>Eukaryota</taxon>
        <taxon>Metazoa</taxon>
        <taxon>Spiralia</taxon>
        <taxon>Lophotrochozoa</taxon>
        <taxon>Mollusca</taxon>
        <taxon>Gastropoda</taxon>
        <taxon>Patellogastropoda</taxon>
        <taxon>Patelloidea</taxon>
        <taxon>Patellidae</taxon>
        <taxon>Patella</taxon>
    </lineage>
</organism>
<dbReference type="GO" id="GO:0008422">
    <property type="term" value="F:beta-glucosidase activity"/>
    <property type="evidence" value="ECO:0007669"/>
    <property type="project" value="TreeGrafter"/>
</dbReference>
<dbReference type="PANTHER" id="PTHR10353:SF36">
    <property type="entry name" value="LP05116P"/>
    <property type="match status" value="1"/>
</dbReference>
<gene>
    <name evidence="11" type="ORF">SNE40_002038</name>
</gene>
<dbReference type="SUPFAM" id="SSF51445">
    <property type="entry name" value="(Trans)glycosidases"/>
    <property type="match status" value="4"/>
</dbReference>
<dbReference type="InterPro" id="IPR033132">
    <property type="entry name" value="GH_1_N_CS"/>
</dbReference>
<sequence length="1955" mass="223210">MKSFSFIFLFICLCEISGVDINDDVRYVSGEFPSGFKWGAASSAYQIEGGYREDGKGESIWDTYVQQPGNIKDGKTGDTACDSYHKYKKDVQLLHKMGANVYKFSISWSRIMPTGASPTNDNGIAYYKDLISELKANNITPMVTLYHNDLPEQLQRHGGWLNEATVASFVEYARTCFREFGNDVKHWITINDPRKEATEGYGNATIAPGLWGPGTNTYIVGHNLIKAHTAAYQVYKNEFKNTQGGEVGITLSTHTYEAIYPDIQLHVDAQNRATEFHLGWFAQPIFGNGDYPATMKQLIGDKTHAYKPDSVSRLPSFTTEQIQKNKGAADFLDVNYDRFQHVASMVRYCYPPSYTCDSDTEIGTAIRNYPYSGSIFISLLRDTVKWINEQYSVPGLYITQARYFTKSGTDRDHSRRRSIKKNIIQTLEAVKLDNITVKGYMYGSLMDGFEDIDGYTLKSGLHNVYFENEQTRTPRDSADYLSRVSKNNALLKGYPGPVGSESGVVPYLSKDAIYYGQFPDDFKWGVGSAAYTINPLPSGRNRNIHTDTSANDSDQYYEQDVQLIKRLGLKQYRFSIAWSRIFPNGTNASFSETGMEYYRNLTIELINNQIEPVVTLYHWDMPEALEVQGSWLTDATVDRFIEYADICFKRLGDKVKHWVTFYDPLSISTDGKWNTDDNVYVVAKRLILTHARTYRHYSQNYKSSQRGNVGIFLKFSWAEPQSATDRSDIDAAERYIQMTSGWFAHPIYVDGDYPEEMKSALRVSSIIRNRTVLPNITTDERNIIKGSSDFLGMIYDTEVSVQNKYVFDTDEVYIEDRRLLARTSTRNFESGIRKMLSRVKYVYDNPSVYVTDISQYSAKTSVNMESKIDHYRIYTNNILKAVNLDECNIKGFSVGSLLDGPTGLKDNYHSYGLYEVDFNHPERKRTARGTAHWFSLLATENAFTPGYSKPGGWGIAPKNVDQFHIDKFPEEFMFGAATSAAQVEGGWNVDGKGASIWDTFANADKVKHKSTPQIACDSYHNYKQDIVLLKQLGVKFYRFSIAWPRIMPDGITRNDKGIEYYHNLIDELKMNQIIPMVTIYHWDLPQSLENYGGWLNSSIVDRFRNYAHLLFEEYGGKVDWWITLNEPWVFVVKGYGNGEFAPGISDDPGRKPYIAAHNAIKAHAEAYHDYHDNYKGKGKIGITLNIDWQEPKDPYNPDDIEASEWAIQTFLGWFAHPVYINGDYPDVMKTKIATISTEQGLGGSRLPEFTAAEKARINGTSDFFGINSYSTNLAYKDDPSRAGKEAPDYFKDRGILSDFDPSWPGSGSTWLKVVPWGLRKILNWVKNNYGDREILITENGVSDNTGTLQDSQRAAFIRNYINEVLKAVKYDGINVIGYTAWSLMDNFEWQSGYTERFGLYHVDFEDANRTRTPKSSAQEFHKIIVDHGFTTESKAEPYHPSPLPYQDTFYYKQQFPKDFSWGVTSQYFQGGFGWDTTVNGTSLDVLINGVDLKPDTDTSGLYRVVFNRLNNVDEGRKHVEATHVYTSILWPVMFPNRTIQDVDKTTLIAMRSFLKELPVGNTTITIFTWDLPNIMDTKNNGGWLNESNIDIFVEIARIYFDALGDTVKQWVTFNEPQQYAYLMYESGQLPPYHGNRTNDMYKAMHNMIKAHARVYHMYQKDFKRRQQGKVGLIVRNDWYMPKDSNNPADNDAVLRNLEFEYFWFSDPIFRTGDYPDEIKQHVGGTRLPSFTLREKQLNLGACDFMGINHYGSHIVKTRQPGDAPNGFNEDKGVTTDNNRYNELVIDPTGIRKMLNVIKGRYGKIPIYIAGNGITDTQKTHSNIDRATYIKQYSNEVLKAILHDQVNVKGYSYSRVLDGYSWTSPSNKETGLFYKPSAFTRPREGMQAFKDLVTFNGYVDPPKETTTPMRSTTPNNNNNNNNNNNPDKPVNNATRYISNVYFHLLITVFVISKLIA</sequence>
<evidence type="ECO:0000256" key="4">
    <source>
        <dbReference type="ARBA" id="ARBA00022801"/>
    </source>
</evidence>
<feature type="chain" id="PRO_5042894827" description="beta-glucosidase" evidence="10">
    <location>
        <begin position="19"/>
        <end position="1955"/>
    </location>
</feature>
<keyword evidence="4 8" id="KW-0378">Hydrolase</keyword>
<dbReference type="PANTHER" id="PTHR10353">
    <property type="entry name" value="GLYCOSYL HYDROLASE"/>
    <property type="match status" value="1"/>
</dbReference>
<protein>
    <recommendedName>
        <fullName evidence="3">beta-glucosidase</fullName>
        <ecNumber evidence="3">3.2.1.21</ecNumber>
    </recommendedName>
</protein>
<evidence type="ECO:0000256" key="10">
    <source>
        <dbReference type="SAM" id="SignalP"/>
    </source>
</evidence>
<evidence type="ECO:0000256" key="6">
    <source>
        <dbReference type="ARBA" id="ARBA00023295"/>
    </source>
</evidence>
<keyword evidence="10" id="KW-0732">Signal</keyword>
<dbReference type="EMBL" id="JAZGQO010000002">
    <property type="protein sequence ID" value="KAK6190103.1"/>
    <property type="molecule type" value="Genomic_DNA"/>
</dbReference>
<feature type="signal peptide" evidence="10">
    <location>
        <begin position="1"/>
        <end position="18"/>
    </location>
</feature>
<comment type="subunit">
    <text evidence="2">Homodimer.</text>
</comment>
<evidence type="ECO:0000256" key="7">
    <source>
        <dbReference type="PROSITE-ProRule" id="PRU10055"/>
    </source>
</evidence>
<name>A0AAN8K0D4_PATCE</name>
<accession>A0AAN8K0D4</accession>
<comment type="caution">
    <text evidence="11">The sequence shown here is derived from an EMBL/GenBank/DDBJ whole genome shotgun (WGS) entry which is preliminary data.</text>
</comment>
<dbReference type="InterPro" id="IPR017853">
    <property type="entry name" value="GH"/>
</dbReference>
<evidence type="ECO:0000256" key="1">
    <source>
        <dbReference type="ARBA" id="ARBA00010838"/>
    </source>
</evidence>
<evidence type="ECO:0000256" key="8">
    <source>
        <dbReference type="RuleBase" id="RU004468"/>
    </source>
</evidence>
<evidence type="ECO:0000313" key="12">
    <source>
        <dbReference type="Proteomes" id="UP001347796"/>
    </source>
</evidence>
<evidence type="ECO:0000256" key="3">
    <source>
        <dbReference type="ARBA" id="ARBA00012744"/>
    </source>
</evidence>
<comment type="similarity">
    <text evidence="1">Belongs to the glycosyl hydrolase 1 family.</text>
</comment>
<evidence type="ECO:0000256" key="9">
    <source>
        <dbReference type="SAM" id="MobiDB-lite"/>
    </source>
</evidence>
<dbReference type="EC" id="3.2.1.21" evidence="3"/>
<feature type="active site" description="Nucleophile" evidence="7">
    <location>
        <position position="1338"/>
    </location>
</feature>
<evidence type="ECO:0000256" key="5">
    <source>
        <dbReference type="ARBA" id="ARBA00023180"/>
    </source>
</evidence>
<dbReference type="PRINTS" id="PR00131">
    <property type="entry name" value="GLHYDRLASE1"/>
</dbReference>
<dbReference type="PROSITE" id="PS00572">
    <property type="entry name" value="GLYCOSYL_HYDROL_F1_1"/>
    <property type="match status" value="1"/>
</dbReference>
<reference evidence="11 12" key="1">
    <citation type="submission" date="2024-01" db="EMBL/GenBank/DDBJ databases">
        <title>The genome of the rayed Mediterranean limpet Patella caerulea (Linnaeus, 1758).</title>
        <authorList>
            <person name="Anh-Thu Weber A."/>
            <person name="Halstead-Nussloch G."/>
        </authorList>
    </citation>
    <scope>NUCLEOTIDE SEQUENCE [LARGE SCALE GENOMIC DNA]</scope>
    <source>
        <strain evidence="11">AATW-2023a</strain>
        <tissue evidence="11">Whole specimen</tissue>
    </source>
</reference>
<dbReference type="Proteomes" id="UP001347796">
    <property type="component" value="Unassembled WGS sequence"/>
</dbReference>
<dbReference type="GO" id="GO:0005975">
    <property type="term" value="P:carbohydrate metabolic process"/>
    <property type="evidence" value="ECO:0007669"/>
    <property type="project" value="InterPro"/>
</dbReference>
<dbReference type="InterPro" id="IPR001360">
    <property type="entry name" value="Glyco_hydro_1"/>
</dbReference>
<dbReference type="Gene3D" id="3.20.20.80">
    <property type="entry name" value="Glycosidases"/>
    <property type="match status" value="4"/>
</dbReference>
<feature type="compositionally biased region" description="Polar residues" evidence="9">
    <location>
        <begin position="1903"/>
        <end position="1913"/>
    </location>
</feature>
<dbReference type="FunFam" id="3.20.20.80:FF:000013">
    <property type="entry name" value="lactase-phlorizin hydrolase"/>
    <property type="match status" value="2"/>
</dbReference>
<evidence type="ECO:0000256" key="2">
    <source>
        <dbReference type="ARBA" id="ARBA00011738"/>
    </source>
</evidence>
<feature type="region of interest" description="Disordered" evidence="9">
    <location>
        <begin position="1899"/>
        <end position="1929"/>
    </location>
</feature>